<accession>A0A517Q4U4</accession>
<organism evidence="1 2">
    <name type="scientific">Gimesia panareensis</name>
    <dbReference type="NCBI Taxonomy" id="2527978"/>
    <lineage>
        <taxon>Bacteria</taxon>
        <taxon>Pseudomonadati</taxon>
        <taxon>Planctomycetota</taxon>
        <taxon>Planctomycetia</taxon>
        <taxon>Planctomycetales</taxon>
        <taxon>Planctomycetaceae</taxon>
        <taxon>Gimesia</taxon>
    </lineage>
</organism>
<evidence type="ECO:0000313" key="2">
    <source>
        <dbReference type="Proteomes" id="UP000315647"/>
    </source>
</evidence>
<protein>
    <submittedName>
        <fullName evidence="1">Uncharacterized protein</fullName>
    </submittedName>
</protein>
<dbReference type="RefSeq" id="WP_145448870.1">
    <property type="nucleotide sequence ID" value="NZ_CP037421.1"/>
</dbReference>
<evidence type="ECO:0000313" key="1">
    <source>
        <dbReference type="EMBL" id="QDT26654.1"/>
    </source>
</evidence>
<sequence length="252" mass="28506">MQSESLAWPIDSICLNRDVNTYSDLARIVYRRTCRTDFSEPGFCLITLGSKIDSNELRKTMVSLKQELAAIHERTRGMTLQYLSLGRFDQQNSTKPHRDNGPVECFLMLGYEPTEVQSALAISDYSRCASDRGLTPTEFLAEYNPMFQSGSEILRPYTTQVPCFSNFDYQIVCINNSCAPCSEAQPAWQGVLHTATILTPNARQCRVINSTLITSVAPGTPNVISEEQENQFVETTLVRRRDYESRQQADDF</sequence>
<gene>
    <name evidence="1" type="ORF">Enr10x_19640</name>
</gene>
<dbReference type="EMBL" id="CP037421">
    <property type="protein sequence ID" value="QDT26654.1"/>
    <property type="molecule type" value="Genomic_DNA"/>
</dbReference>
<keyword evidence="2" id="KW-1185">Reference proteome</keyword>
<name>A0A517Q4U4_9PLAN</name>
<reference evidence="1 2" key="1">
    <citation type="submission" date="2019-03" db="EMBL/GenBank/DDBJ databases">
        <title>Deep-cultivation of Planctomycetes and their phenomic and genomic characterization uncovers novel biology.</title>
        <authorList>
            <person name="Wiegand S."/>
            <person name="Jogler M."/>
            <person name="Boedeker C."/>
            <person name="Pinto D."/>
            <person name="Vollmers J."/>
            <person name="Rivas-Marin E."/>
            <person name="Kohn T."/>
            <person name="Peeters S.H."/>
            <person name="Heuer A."/>
            <person name="Rast P."/>
            <person name="Oberbeckmann S."/>
            <person name="Bunk B."/>
            <person name="Jeske O."/>
            <person name="Meyerdierks A."/>
            <person name="Storesund J.E."/>
            <person name="Kallscheuer N."/>
            <person name="Luecker S."/>
            <person name="Lage O.M."/>
            <person name="Pohl T."/>
            <person name="Merkel B.J."/>
            <person name="Hornburger P."/>
            <person name="Mueller R.-W."/>
            <person name="Bruemmer F."/>
            <person name="Labrenz M."/>
            <person name="Spormann A.M."/>
            <person name="Op den Camp H."/>
            <person name="Overmann J."/>
            <person name="Amann R."/>
            <person name="Jetten M.S.M."/>
            <person name="Mascher T."/>
            <person name="Medema M.H."/>
            <person name="Devos D.P."/>
            <person name="Kaster A.-K."/>
            <person name="Ovreas L."/>
            <person name="Rohde M."/>
            <person name="Galperin M.Y."/>
            <person name="Jogler C."/>
        </authorList>
    </citation>
    <scope>NUCLEOTIDE SEQUENCE [LARGE SCALE GENOMIC DNA]</scope>
    <source>
        <strain evidence="1 2">Enr10</strain>
    </source>
</reference>
<dbReference type="Proteomes" id="UP000315647">
    <property type="component" value="Chromosome"/>
</dbReference>
<dbReference type="AlphaFoldDB" id="A0A517Q4U4"/>
<proteinExistence type="predicted"/>